<evidence type="ECO:0000313" key="2">
    <source>
        <dbReference type="Proteomes" id="UP000316801"/>
    </source>
</evidence>
<dbReference type="Proteomes" id="UP000316801">
    <property type="component" value="Unassembled WGS sequence"/>
</dbReference>
<proteinExistence type="predicted"/>
<dbReference type="InterPro" id="IPR009945">
    <property type="entry name" value="ATPase_inh_sub_z"/>
</dbReference>
<keyword evidence="2" id="KW-1185">Reference proteome</keyword>
<evidence type="ECO:0000313" key="1">
    <source>
        <dbReference type="EMBL" id="TRL41824.1"/>
    </source>
</evidence>
<reference evidence="1 2" key="1">
    <citation type="submission" date="2019-07" db="EMBL/GenBank/DDBJ databases">
        <title>Ln-dependent methylotrophs.</title>
        <authorList>
            <person name="Tani A."/>
        </authorList>
    </citation>
    <scope>NUCLEOTIDE SEQUENCE [LARGE SCALE GENOMIC DNA]</scope>
    <source>
        <strain evidence="1 2">SM12</strain>
    </source>
</reference>
<dbReference type="InterPro" id="IPR038293">
    <property type="entry name" value="ATPase_inh_sub_z_sf"/>
</dbReference>
<dbReference type="PIRSF" id="PIRSF031780">
    <property type="entry name" value="UCP031780"/>
    <property type="match status" value="1"/>
</dbReference>
<dbReference type="EMBL" id="VJMG01000008">
    <property type="protein sequence ID" value="TRL41824.1"/>
    <property type="molecule type" value="Genomic_DNA"/>
</dbReference>
<name>A0A549TGC0_9HYPH</name>
<protein>
    <submittedName>
        <fullName evidence="1">DUF1476 family protein</fullName>
    </submittedName>
</protein>
<dbReference type="Gene3D" id="1.10.790.20">
    <property type="entry name" value="Domain of unknown function DUF1476"/>
    <property type="match status" value="1"/>
</dbReference>
<comment type="caution">
    <text evidence="1">The sequence shown here is derived from an EMBL/GenBank/DDBJ whole genome shotgun (WGS) entry which is preliminary data.</text>
</comment>
<accession>A0A549TGC0</accession>
<dbReference type="AlphaFoldDB" id="A0A549TGC0"/>
<sequence>MITLHDRALALENRFAYEEGEQFRATARRNKLIGLWAGQLLGKSNPIAYAEEFAAWAVEHHDDKAMTARLRSEFAAAALVLDEQDLATRMREMLLETLAEMRAP</sequence>
<dbReference type="RefSeq" id="WP_142880831.1">
    <property type="nucleotide sequence ID" value="NZ_VJMG01000008.1"/>
</dbReference>
<dbReference type="Pfam" id="PF07345">
    <property type="entry name" value="ATPaseInh_sub_z"/>
    <property type="match status" value="1"/>
</dbReference>
<organism evidence="1 2">
    <name type="scientific">Rhizobium straminoryzae</name>
    <dbReference type="NCBI Taxonomy" id="1387186"/>
    <lineage>
        <taxon>Bacteria</taxon>
        <taxon>Pseudomonadati</taxon>
        <taxon>Pseudomonadota</taxon>
        <taxon>Alphaproteobacteria</taxon>
        <taxon>Hyphomicrobiales</taxon>
        <taxon>Rhizobiaceae</taxon>
        <taxon>Rhizobium/Agrobacterium group</taxon>
        <taxon>Rhizobium</taxon>
    </lineage>
</organism>
<gene>
    <name evidence="1" type="ORF">FNA46_02840</name>
</gene>